<evidence type="ECO:0000256" key="4">
    <source>
        <dbReference type="ARBA" id="ARBA00022807"/>
    </source>
</evidence>
<dbReference type="SUPFAM" id="SSF54001">
    <property type="entry name" value="Cysteine proteinases"/>
    <property type="match status" value="1"/>
</dbReference>
<keyword evidence="2" id="KW-0645">Protease</keyword>
<keyword evidence="3" id="KW-0378">Hydrolase</keyword>
<evidence type="ECO:0000313" key="7">
    <source>
        <dbReference type="Proteomes" id="UP000030689"/>
    </source>
</evidence>
<dbReference type="Pfam" id="PF02902">
    <property type="entry name" value="Peptidase_C48"/>
    <property type="match status" value="1"/>
</dbReference>
<dbReference type="PROSITE" id="PS50600">
    <property type="entry name" value="ULP_PROTEASE"/>
    <property type="match status" value="1"/>
</dbReference>
<evidence type="ECO:0000256" key="2">
    <source>
        <dbReference type="ARBA" id="ARBA00022670"/>
    </source>
</evidence>
<evidence type="ECO:0000259" key="5">
    <source>
        <dbReference type="PROSITE" id="PS50600"/>
    </source>
</evidence>
<dbReference type="Gramene" id="ESQ46574">
    <property type="protein sequence ID" value="ESQ46574"/>
    <property type="gene ID" value="EUTSA_v10000546mg"/>
</dbReference>
<sequence length="317" mass="36776">MDFDLEMDPEDALLAKALNKISQSSFVADYDPTQSEDADRPLIHVSESDWESVEEWSRTREDLLVGPLVYNIEVANRLMNKRLWLRTLEMDGIMYLFRVYTSLDRFPHPRVGFMTCNFSVTVGAAYKQFLMNKRRYQVDQLLIKYGLGALPAHGRTDKIWGVDVDRIYTPVNVKNNHWISLCINFELRTVEVFDCDGGKHSRYVDAFANIIPRVVKKVQSYKEKKQLVIKPYTVKYVPMRPGINRSSCDCGVYALKFIECHMLGLQLSLLNDDNIYAARMKITYDLWKAAHDPILIERMRKYVPPKTVCSDDIVDLL</sequence>
<protein>
    <recommendedName>
        <fullName evidence="5">Ubiquitin-like protease family profile domain-containing protein</fullName>
    </recommendedName>
</protein>
<dbReference type="OMA" id="LEMDGIM"/>
<organism evidence="6 7">
    <name type="scientific">Eutrema salsugineum</name>
    <name type="common">Saltwater cress</name>
    <name type="synonym">Sisymbrium salsugineum</name>
    <dbReference type="NCBI Taxonomy" id="72664"/>
    <lineage>
        <taxon>Eukaryota</taxon>
        <taxon>Viridiplantae</taxon>
        <taxon>Streptophyta</taxon>
        <taxon>Embryophyta</taxon>
        <taxon>Tracheophyta</taxon>
        <taxon>Spermatophyta</taxon>
        <taxon>Magnoliopsida</taxon>
        <taxon>eudicotyledons</taxon>
        <taxon>Gunneridae</taxon>
        <taxon>Pentapetalae</taxon>
        <taxon>rosids</taxon>
        <taxon>malvids</taxon>
        <taxon>Brassicales</taxon>
        <taxon>Brassicaceae</taxon>
        <taxon>Eutremeae</taxon>
        <taxon>Eutrema</taxon>
    </lineage>
</organism>
<evidence type="ECO:0000313" key="6">
    <source>
        <dbReference type="EMBL" id="ESQ46574.1"/>
    </source>
</evidence>
<dbReference type="AlphaFoldDB" id="V4LS04"/>
<dbReference type="InterPro" id="IPR003653">
    <property type="entry name" value="Peptidase_C48_C"/>
</dbReference>
<proteinExistence type="inferred from homology"/>
<dbReference type="PANTHER" id="PTHR12606:SF149">
    <property type="entry name" value="UBIQUITIN-LIKE PROTEASE FAMILY PROFILE DOMAIN-CONTAINING PROTEIN"/>
    <property type="match status" value="1"/>
</dbReference>
<dbReference type="GO" id="GO:0005634">
    <property type="term" value="C:nucleus"/>
    <property type="evidence" value="ECO:0007669"/>
    <property type="project" value="TreeGrafter"/>
</dbReference>
<dbReference type="Proteomes" id="UP000030689">
    <property type="component" value="Unassembled WGS sequence"/>
</dbReference>
<dbReference type="GO" id="GO:0016926">
    <property type="term" value="P:protein desumoylation"/>
    <property type="evidence" value="ECO:0007669"/>
    <property type="project" value="TreeGrafter"/>
</dbReference>
<dbReference type="InterPro" id="IPR038765">
    <property type="entry name" value="Papain-like_cys_pep_sf"/>
</dbReference>
<dbReference type="PANTHER" id="PTHR12606">
    <property type="entry name" value="SENTRIN/SUMO-SPECIFIC PROTEASE"/>
    <property type="match status" value="1"/>
</dbReference>
<comment type="similarity">
    <text evidence="1">Belongs to the peptidase C48 family.</text>
</comment>
<accession>V4LS04</accession>
<evidence type="ECO:0000256" key="3">
    <source>
        <dbReference type="ARBA" id="ARBA00022801"/>
    </source>
</evidence>
<dbReference type="GO" id="GO:0016929">
    <property type="term" value="F:deSUMOylase activity"/>
    <property type="evidence" value="ECO:0007669"/>
    <property type="project" value="TreeGrafter"/>
</dbReference>
<feature type="domain" description="Ubiquitin-like protease family profile" evidence="5">
    <location>
        <begin position="43"/>
        <end position="261"/>
    </location>
</feature>
<evidence type="ECO:0000256" key="1">
    <source>
        <dbReference type="ARBA" id="ARBA00005234"/>
    </source>
</evidence>
<reference evidence="6 7" key="1">
    <citation type="journal article" date="2013" name="Front. Plant Sci.">
        <title>The Reference Genome of the Halophytic Plant Eutrema salsugineum.</title>
        <authorList>
            <person name="Yang R."/>
            <person name="Jarvis D.E."/>
            <person name="Chen H."/>
            <person name="Beilstein M.A."/>
            <person name="Grimwood J."/>
            <person name="Jenkins J."/>
            <person name="Shu S."/>
            <person name="Prochnik S."/>
            <person name="Xin M."/>
            <person name="Ma C."/>
            <person name="Schmutz J."/>
            <person name="Wing R.A."/>
            <person name="Mitchell-Olds T."/>
            <person name="Schumaker K.S."/>
            <person name="Wang X."/>
        </authorList>
    </citation>
    <scope>NUCLEOTIDE SEQUENCE [LARGE SCALE GENOMIC DNA]</scope>
</reference>
<keyword evidence="4" id="KW-0788">Thiol protease</keyword>
<dbReference type="GO" id="GO:0006508">
    <property type="term" value="P:proteolysis"/>
    <property type="evidence" value="ECO:0007669"/>
    <property type="project" value="UniProtKB-KW"/>
</dbReference>
<dbReference type="EMBL" id="KI517426">
    <property type="protein sequence ID" value="ESQ46574.1"/>
    <property type="molecule type" value="Genomic_DNA"/>
</dbReference>
<dbReference type="Gene3D" id="3.40.395.10">
    <property type="entry name" value="Adenoviral Proteinase, Chain A"/>
    <property type="match status" value="1"/>
</dbReference>
<name>V4LS04_EUTSA</name>
<keyword evidence="7" id="KW-1185">Reference proteome</keyword>
<gene>
    <name evidence="6" type="ORF">EUTSA_v10000546mg</name>
</gene>
<dbReference type="KEGG" id="eus:EUTSA_v10000546mg"/>